<feature type="domain" description="IclR-ED" evidence="5">
    <location>
        <begin position="79"/>
        <end position="261"/>
    </location>
</feature>
<evidence type="ECO:0000313" key="6">
    <source>
        <dbReference type="EMBL" id="ETF03525.1"/>
    </source>
</evidence>
<evidence type="ECO:0000259" key="4">
    <source>
        <dbReference type="PROSITE" id="PS51077"/>
    </source>
</evidence>
<dbReference type="InterPro" id="IPR029016">
    <property type="entry name" value="GAF-like_dom_sf"/>
</dbReference>
<dbReference type="AlphaFoldDB" id="V8QW57"/>
<evidence type="ECO:0000256" key="1">
    <source>
        <dbReference type="ARBA" id="ARBA00023015"/>
    </source>
</evidence>
<comment type="caution">
    <text evidence="6">The sequence shown here is derived from an EMBL/GenBank/DDBJ whole genome shotgun (WGS) entry which is preliminary data.</text>
</comment>
<organism evidence="6 7">
    <name type="scientific">Advenella kashmirensis W13003</name>
    <dbReference type="NCBI Taxonomy" id="1424334"/>
    <lineage>
        <taxon>Bacteria</taxon>
        <taxon>Pseudomonadati</taxon>
        <taxon>Pseudomonadota</taxon>
        <taxon>Betaproteobacteria</taxon>
        <taxon>Burkholderiales</taxon>
        <taxon>Alcaligenaceae</taxon>
    </lineage>
</organism>
<protein>
    <recommendedName>
        <fullName evidence="8">IclR family transcriptional regulator</fullName>
    </recommendedName>
</protein>
<dbReference type="STRING" id="1424334.W822_11310"/>
<dbReference type="Gene3D" id="3.30.450.40">
    <property type="match status" value="1"/>
</dbReference>
<sequence length="261" mass="28733">MKKQNTQKKEDLIAVNSSPLGRAFALLDLFAHLGLVSVSDIVNMLKIPRPTVNRYLQSFEQLGLIQRSPYPGKYCLSAKMASLAHLMLTSTSAYAPIRSLLTGLSRRTGESANISVMSMGYVQFVVTSEAATRAQHIQSGMSVPLHTSAVGHVFLAGMSDRLLDQYLATGPWKQMSKYTITTPEGLRKKILQVRKDGYSINTAGYLEGIIGASVPIFDQDKNILAALGLYVSSNEKTEKDVIEMISTMRVYADRIGKILRE</sequence>
<gene>
    <name evidence="6" type="ORF">W822_11310</name>
</gene>
<dbReference type="InterPro" id="IPR050707">
    <property type="entry name" value="HTH_MetabolicPath_Reg"/>
</dbReference>
<evidence type="ECO:0000259" key="5">
    <source>
        <dbReference type="PROSITE" id="PS51078"/>
    </source>
</evidence>
<dbReference type="RefSeq" id="WP_024005228.1">
    <property type="nucleotide sequence ID" value="NZ_KI650979.1"/>
</dbReference>
<dbReference type="HOGENOM" id="CLU_062618_0_1_4"/>
<keyword evidence="3" id="KW-0804">Transcription</keyword>
<dbReference type="SUPFAM" id="SSF46785">
    <property type="entry name" value="Winged helix' DNA-binding domain"/>
    <property type="match status" value="1"/>
</dbReference>
<proteinExistence type="predicted"/>
<dbReference type="eggNOG" id="COG1414">
    <property type="taxonomic scope" value="Bacteria"/>
</dbReference>
<dbReference type="GO" id="GO:0045892">
    <property type="term" value="P:negative regulation of DNA-templated transcription"/>
    <property type="evidence" value="ECO:0007669"/>
    <property type="project" value="TreeGrafter"/>
</dbReference>
<keyword evidence="2" id="KW-0238">DNA-binding</keyword>
<dbReference type="InterPro" id="IPR005471">
    <property type="entry name" value="Tscrpt_reg_IclR_N"/>
</dbReference>
<evidence type="ECO:0000313" key="7">
    <source>
        <dbReference type="Proteomes" id="UP000018733"/>
    </source>
</evidence>
<keyword evidence="7" id="KW-1185">Reference proteome</keyword>
<dbReference type="SUPFAM" id="SSF55781">
    <property type="entry name" value="GAF domain-like"/>
    <property type="match status" value="1"/>
</dbReference>
<dbReference type="GO" id="GO:0003700">
    <property type="term" value="F:DNA-binding transcription factor activity"/>
    <property type="evidence" value="ECO:0007669"/>
    <property type="project" value="TreeGrafter"/>
</dbReference>
<keyword evidence="1" id="KW-0805">Transcription regulation</keyword>
<name>V8QW57_9BURK</name>
<dbReference type="InterPro" id="IPR036388">
    <property type="entry name" value="WH-like_DNA-bd_sf"/>
</dbReference>
<dbReference type="Proteomes" id="UP000018733">
    <property type="component" value="Unassembled WGS sequence"/>
</dbReference>
<reference evidence="6 7" key="1">
    <citation type="journal article" date="2014" name="Genome Announc.">
        <title>Draft Genome Sequence of Advenella kashmirensis Strain W13003, a Polycyclic Aromatic Hydrocarbon-Degrading Bacterium.</title>
        <authorList>
            <person name="Wang X."/>
            <person name="Jin D."/>
            <person name="Zhou L."/>
            <person name="Wu L."/>
            <person name="An W."/>
            <person name="Zhao L."/>
        </authorList>
    </citation>
    <scope>NUCLEOTIDE SEQUENCE [LARGE SCALE GENOMIC DNA]</scope>
    <source>
        <strain evidence="6 7">W13003</strain>
    </source>
</reference>
<dbReference type="OrthoDB" id="13103at2"/>
<dbReference type="PANTHER" id="PTHR30136:SF24">
    <property type="entry name" value="HTH-TYPE TRANSCRIPTIONAL REPRESSOR ALLR"/>
    <property type="match status" value="1"/>
</dbReference>
<dbReference type="Gene3D" id="1.10.10.10">
    <property type="entry name" value="Winged helix-like DNA-binding domain superfamily/Winged helix DNA-binding domain"/>
    <property type="match status" value="1"/>
</dbReference>
<dbReference type="Pfam" id="PF01614">
    <property type="entry name" value="IclR_C"/>
    <property type="match status" value="1"/>
</dbReference>
<evidence type="ECO:0000256" key="2">
    <source>
        <dbReference type="ARBA" id="ARBA00023125"/>
    </source>
</evidence>
<dbReference type="InterPro" id="IPR014757">
    <property type="entry name" value="Tscrpt_reg_IclR_C"/>
</dbReference>
<dbReference type="GO" id="GO:0003677">
    <property type="term" value="F:DNA binding"/>
    <property type="evidence" value="ECO:0007669"/>
    <property type="project" value="UniProtKB-KW"/>
</dbReference>
<dbReference type="PATRIC" id="fig|1424334.3.peg.2276"/>
<dbReference type="EMBL" id="AYXT01000009">
    <property type="protein sequence ID" value="ETF03525.1"/>
    <property type="molecule type" value="Genomic_DNA"/>
</dbReference>
<dbReference type="PROSITE" id="PS51077">
    <property type="entry name" value="HTH_ICLR"/>
    <property type="match status" value="1"/>
</dbReference>
<evidence type="ECO:0000256" key="3">
    <source>
        <dbReference type="ARBA" id="ARBA00023163"/>
    </source>
</evidence>
<dbReference type="Pfam" id="PF09339">
    <property type="entry name" value="HTH_IclR"/>
    <property type="match status" value="1"/>
</dbReference>
<feature type="domain" description="HTH iclR-type" evidence="4">
    <location>
        <begin position="17"/>
        <end position="78"/>
    </location>
</feature>
<dbReference type="PROSITE" id="PS51078">
    <property type="entry name" value="ICLR_ED"/>
    <property type="match status" value="1"/>
</dbReference>
<dbReference type="InterPro" id="IPR036390">
    <property type="entry name" value="WH_DNA-bd_sf"/>
</dbReference>
<dbReference type="PANTHER" id="PTHR30136">
    <property type="entry name" value="HELIX-TURN-HELIX TRANSCRIPTIONAL REGULATOR, ICLR FAMILY"/>
    <property type="match status" value="1"/>
</dbReference>
<dbReference type="SMART" id="SM00346">
    <property type="entry name" value="HTH_ICLR"/>
    <property type="match status" value="1"/>
</dbReference>
<evidence type="ECO:0008006" key="8">
    <source>
        <dbReference type="Google" id="ProtNLM"/>
    </source>
</evidence>
<accession>V8QW57</accession>